<gene>
    <name evidence="2" type="ORF">SCUD_LOCUS21154</name>
</gene>
<dbReference type="AlphaFoldDB" id="A0A183L1F5"/>
<dbReference type="WBParaSite" id="SCUD_0002115701-mRNA-1">
    <property type="protein sequence ID" value="SCUD_0002115701-mRNA-1"/>
    <property type="gene ID" value="SCUD_0002115701"/>
</dbReference>
<reference evidence="4" key="1">
    <citation type="submission" date="2016-06" db="UniProtKB">
        <authorList>
            <consortium name="WormBaseParasite"/>
        </authorList>
    </citation>
    <scope>IDENTIFICATION</scope>
</reference>
<feature type="region of interest" description="Disordered" evidence="1">
    <location>
        <begin position="98"/>
        <end position="182"/>
    </location>
</feature>
<accession>A0A183L1F5</accession>
<feature type="compositionally biased region" description="Polar residues" evidence="1">
    <location>
        <begin position="98"/>
        <end position="110"/>
    </location>
</feature>
<evidence type="ECO:0000313" key="2">
    <source>
        <dbReference type="EMBL" id="VDP74519.1"/>
    </source>
</evidence>
<evidence type="ECO:0000313" key="4">
    <source>
        <dbReference type="WBParaSite" id="SCUD_0002115701-mRNA-1"/>
    </source>
</evidence>
<name>A0A183L1F5_9TREM</name>
<feature type="compositionally biased region" description="Basic and acidic residues" evidence="1">
    <location>
        <begin position="122"/>
        <end position="136"/>
    </location>
</feature>
<evidence type="ECO:0000313" key="3">
    <source>
        <dbReference type="Proteomes" id="UP000279833"/>
    </source>
</evidence>
<keyword evidence="3" id="KW-1185">Reference proteome</keyword>
<dbReference type="Proteomes" id="UP000279833">
    <property type="component" value="Unassembled WGS sequence"/>
</dbReference>
<organism evidence="4">
    <name type="scientific">Schistosoma curassoni</name>
    <dbReference type="NCBI Taxonomy" id="6186"/>
    <lineage>
        <taxon>Eukaryota</taxon>
        <taxon>Metazoa</taxon>
        <taxon>Spiralia</taxon>
        <taxon>Lophotrochozoa</taxon>
        <taxon>Platyhelminthes</taxon>
        <taxon>Trematoda</taxon>
        <taxon>Digenea</taxon>
        <taxon>Strigeidida</taxon>
        <taxon>Schistosomatoidea</taxon>
        <taxon>Schistosomatidae</taxon>
        <taxon>Schistosoma</taxon>
    </lineage>
</organism>
<protein>
    <submittedName>
        <fullName evidence="2 4">Uncharacterized protein</fullName>
    </submittedName>
</protein>
<feature type="compositionally biased region" description="Basic and acidic residues" evidence="1">
    <location>
        <begin position="149"/>
        <end position="166"/>
    </location>
</feature>
<sequence>MPEKITGVAEVGLNMHNGKSKILRYNTTCINGITLHGEALKDVKSFTYLRSIIDEHGGSDAYVNARIGKARAAYLQLENIWNSKQLSVNQHQGQDFQYNCQDSSTQQPTVGENKPDPSGGRNQEEALEVDRTHIEESTLTAPQGEEEDQRTHEKNGQQLDRTRKEGPGQGGLENAGRRPISQ</sequence>
<reference evidence="2 3" key="2">
    <citation type="submission" date="2018-11" db="EMBL/GenBank/DDBJ databases">
        <authorList>
            <consortium name="Pathogen Informatics"/>
        </authorList>
    </citation>
    <scope>NUCLEOTIDE SEQUENCE [LARGE SCALE GENOMIC DNA]</scope>
    <source>
        <strain evidence="2">Dakar</strain>
        <strain evidence="3">Dakar, Senegal</strain>
    </source>
</reference>
<evidence type="ECO:0000256" key="1">
    <source>
        <dbReference type="SAM" id="MobiDB-lite"/>
    </source>
</evidence>
<dbReference type="EMBL" id="UZAK01045910">
    <property type="protein sequence ID" value="VDP74519.1"/>
    <property type="molecule type" value="Genomic_DNA"/>
</dbReference>
<proteinExistence type="predicted"/>